<sequence>MKNLRVLQQSYIELKNLEASLDSEVLTSLTAESLCCLDNDGGGFYVYKNNNVYHIATGIFEYFHVGNENVVDSKLVGFAFCDSTRQIYLAYSCGRLFTIEIDLPDPQAEFSAQINEGLCAIKLSPDHEIITLVTANDTVIIMTSGFHVITEFDLNSATFGEKQFVTVGWGKKETQFHGSEGKSAAKAKPSSIEKSDSDDGLPRVSWRGDSMLFAVSFLTKETNIRLFKVFSREGVLQYTSEPSSGLEENLAWKPSGNLIAITQRFPNKHVVSFFEKNGLKHREFTLPFEPKEIMVKDLQWSTDLDILAIWCLNINDGSTRVQLWTENNYHWYLKQTILFSKNNPLLHISWSTVSGCEKKLLVLTKLKYLVYTFCWTVSHSRGTNQTDKALVGVIDGDRALLTGFRDAVVPPPMAHQALQIDEPINEVVFAPEIQNKDSWMNSNVLFILLENNQLAFYKQVPNLVEYGHIKTYKIEWEIPNPIPESVPYSMHHYLWYKEDTILCTAPLGLNSVLCIIDIDGINPEKNGRLVVRDVHTVTGAIQHIVSSPDPDLVYIVAEGSILTYSRGKGVNPTGITLSESCHQVEVIQVDDKHIVLCLSEKYCLFVDGKEIANNITSFFVHTEFLLLTTLQHVLVSIALDGNGFQKLLTHDLTVEPREGTDNEKMVSGLSLRRVERGSKLIMAVPKDTRTILQMPRGNLECIQPRALSLYVIGTYLNELNYHAAFDLIRKQRINLNLIFDHDPDLFIANTEKFIEDIKNPNWLSLFLSELQEEDVTSTMYSSCYSRKAKQNHILNQVPSSTDKLIISSGKCEENSPSKNKVEHVCELLRNHMEARLDADRLLLPILTSLVKKHEVKDLEAALVKVKAIKKLESQSEAKLHSSSEEALKYLLYLVDVNTLFDIALGMYDFDLVMLVAAKSQKDPKEYVPFLNDLRQLDDDYMRFSIDVHLKRYESALNNISKCKDRFDECKILIKTQNLHSKALKLFKSNSKEYKEIAEIYGEYLIASRKFQEAAIMFTRSNNLVKALNAFKLAGDWREAIVIAQEMKLSVTDLQCLYQDLVRQLKDTRKYADAAIILMHYLHEPEDTVATLCEGKLWHEALRIAYQVERLDIIETHIKPGVQEHADYMISKIIKNQTDFIKFRERLSIVRAEKSLKELQLRDVGDGDHEFNPMMGDSDLFSDTSSIAGSMTSRGSQSSRLSGKSYRSSKNRRKHERKLHSLREGSIYEDLALISALHGIVTTTYADRAEINSLMRILLRFYNDGCAEKLQNSMEELLNQIERGKLEIWSDYLHNGSTDSALGTNFESSQPGQGDVPEPSLEPHLRYPPVANPSIWQLEVISSKPKSISNT</sequence>
<evidence type="ECO:0000256" key="3">
    <source>
        <dbReference type="ARBA" id="ARBA00022490"/>
    </source>
</evidence>
<dbReference type="GeneID" id="107223404"/>
<protein>
    <recommendedName>
        <fullName evidence="5">Elongator complex protein 1</fullName>
    </recommendedName>
</protein>
<feature type="compositionally biased region" description="Basic residues" evidence="6">
    <location>
        <begin position="1206"/>
        <end position="1218"/>
    </location>
</feature>
<gene>
    <name evidence="13" type="primary">LOC107223404</name>
</gene>
<dbReference type="GO" id="GO:0033588">
    <property type="term" value="C:elongator holoenzyme complex"/>
    <property type="evidence" value="ECO:0007669"/>
    <property type="project" value="InterPro"/>
</dbReference>
<dbReference type="Pfam" id="PF23936">
    <property type="entry name" value="HB_ELP1"/>
    <property type="match status" value="1"/>
</dbReference>
<keyword evidence="3 5" id="KW-0963">Cytoplasm</keyword>
<feature type="compositionally biased region" description="Basic and acidic residues" evidence="6">
    <location>
        <begin position="191"/>
        <end position="200"/>
    </location>
</feature>
<evidence type="ECO:0000259" key="8">
    <source>
        <dbReference type="Pfam" id="PF23797"/>
    </source>
</evidence>
<name>A0A6J0BVU1_NEOLC</name>
<dbReference type="GO" id="GO:0002926">
    <property type="term" value="P:tRNA wobble base 5-methoxycarbonylmethyl-2-thiouridinylation"/>
    <property type="evidence" value="ECO:0007669"/>
    <property type="project" value="TreeGrafter"/>
</dbReference>
<evidence type="ECO:0000256" key="4">
    <source>
        <dbReference type="ARBA" id="ARBA00022694"/>
    </source>
</evidence>
<dbReference type="FunCoup" id="A0A6J0BVU1">
    <property type="interactions" value="1779"/>
</dbReference>
<proteinExistence type="inferred from homology"/>
<dbReference type="SUPFAM" id="SSF82171">
    <property type="entry name" value="DPP6 N-terminal domain-like"/>
    <property type="match status" value="1"/>
</dbReference>
<dbReference type="PIRSF" id="PIRSF017233">
    <property type="entry name" value="IKAP"/>
    <property type="match status" value="1"/>
</dbReference>
<organism evidence="13">
    <name type="scientific">Neodiprion lecontei</name>
    <name type="common">Redheaded pine sawfly</name>
    <dbReference type="NCBI Taxonomy" id="441921"/>
    <lineage>
        <taxon>Eukaryota</taxon>
        <taxon>Metazoa</taxon>
        <taxon>Ecdysozoa</taxon>
        <taxon>Arthropoda</taxon>
        <taxon>Hexapoda</taxon>
        <taxon>Insecta</taxon>
        <taxon>Pterygota</taxon>
        <taxon>Neoptera</taxon>
        <taxon>Endopterygota</taxon>
        <taxon>Hymenoptera</taxon>
        <taxon>Tenthredinoidea</taxon>
        <taxon>Diprionidae</taxon>
        <taxon>Diprioninae</taxon>
        <taxon>Neodiprion</taxon>
    </lineage>
</organism>
<dbReference type="InParanoid" id="A0A6J0BVU1"/>
<feature type="domain" description="ELP1 first N-terminal beta-propeller" evidence="7">
    <location>
        <begin position="1"/>
        <end position="351"/>
    </location>
</feature>
<dbReference type="GO" id="GO:0005634">
    <property type="term" value="C:nucleus"/>
    <property type="evidence" value="ECO:0007669"/>
    <property type="project" value="UniProtKB-SubCell"/>
</dbReference>
<dbReference type="RefSeq" id="XP_015518565.2">
    <property type="nucleotide sequence ID" value="XM_015663079.2"/>
</dbReference>
<evidence type="ECO:0000259" key="10">
    <source>
        <dbReference type="Pfam" id="PF23925"/>
    </source>
</evidence>
<evidence type="ECO:0000256" key="5">
    <source>
        <dbReference type="PIRNR" id="PIRNR017233"/>
    </source>
</evidence>
<feature type="domain" description="ELP1 N-terminal second beta-propeller" evidence="8">
    <location>
        <begin position="393"/>
        <end position="681"/>
    </location>
</feature>
<feature type="domain" description="ELP1 alpha-solenoid" evidence="10">
    <location>
        <begin position="810"/>
        <end position="933"/>
    </location>
</feature>
<comment type="subcellular location">
    <subcellularLocation>
        <location evidence="5">Cytoplasm</location>
    </subcellularLocation>
    <subcellularLocation>
        <location evidence="5">Nucleus</location>
    </subcellularLocation>
</comment>
<feature type="domain" description="ELP1 TPR" evidence="9">
    <location>
        <begin position="940"/>
        <end position="1102"/>
    </location>
</feature>
<dbReference type="Pfam" id="PF23878">
    <property type="entry name" value="TPR_ELP1"/>
    <property type="match status" value="1"/>
</dbReference>
<dbReference type="Proteomes" id="UP000829291">
    <property type="component" value="Chromosome 6"/>
</dbReference>
<evidence type="ECO:0000259" key="11">
    <source>
        <dbReference type="Pfam" id="PF23936"/>
    </source>
</evidence>
<keyword evidence="5" id="KW-0539">Nucleus</keyword>
<feature type="region of interest" description="Disordered" evidence="6">
    <location>
        <begin position="176"/>
        <end position="200"/>
    </location>
</feature>
<dbReference type="Pfam" id="PF23925">
    <property type="entry name" value="A-sol_ELP1"/>
    <property type="match status" value="2"/>
</dbReference>
<evidence type="ECO:0000256" key="2">
    <source>
        <dbReference type="ARBA" id="ARBA00006086"/>
    </source>
</evidence>
<dbReference type="Pfam" id="PF23797">
    <property type="entry name" value="Beta-prop_ELP1_2nd"/>
    <property type="match status" value="1"/>
</dbReference>
<evidence type="ECO:0000256" key="6">
    <source>
        <dbReference type="SAM" id="MobiDB-lite"/>
    </source>
</evidence>
<comment type="function">
    <text evidence="5">Component of the elongator complex which is required for multiple tRNA modifications, including mcm5U (5-methoxycarbonylmethyl uridine), mcm5s2U (5-methoxycarbonylmethyl-2-thiouridine), and ncm5U (5-carbamoylmethyl uridine). The elongator complex catalyzes formation of carboxymethyluridine in the wobble base at position 34 in tRNAs.</text>
</comment>
<dbReference type="InterPro" id="IPR056166">
    <property type="entry name" value="TPR_ELP1"/>
</dbReference>
<keyword evidence="12" id="KW-1185">Reference proteome</keyword>
<feature type="compositionally biased region" description="Polar residues" evidence="6">
    <location>
        <begin position="1299"/>
        <end position="1311"/>
    </location>
</feature>
<dbReference type="Pfam" id="PF04762">
    <property type="entry name" value="Beta-prop_ELP1_1st"/>
    <property type="match status" value="1"/>
</dbReference>
<dbReference type="GO" id="GO:0005829">
    <property type="term" value="C:cytosol"/>
    <property type="evidence" value="ECO:0007669"/>
    <property type="project" value="TreeGrafter"/>
</dbReference>
<dbReference type="InterPro" id="IPR056164">
    <property type="entry name" value="Beta-prop_ELP1_1st"/>
</dbReference>
<dbReference type="InterPro" id="IPR006849">
    <property type="entry name" value="Elp1"/>
</dbReference>
<comment type="pathway">
    <text evidence="1">tRNA modification; 5-methoxycarbonylmethyl-2-thiouridine-tRNA biosynthesis.</text>
</comment>
<evidence type="ECO:0000259" key="9">
    <source>
        <dbReference type="Pfam" id="PF23878"/>
    </source>
</evidence>
<evidence type="ECO:0000313" key="12">
    <source>
        <dbReference type="Proteomes" id="UP000829291"/>
    </source>
</evidence>
<reference evidence="13" key="1">
    <citation type="submission" date="2025-08" db="UniProtKB">
        <authorList>
            <consortium name="RefSeq"/>
        </authorList>
    </citation>
    <scope>IDENTIFICATION</scope>
    <source>
        <tissue evidence="13">Thorax and Abdomen</tissue>
    </source>
</reference>
<dbReference type="InterPro" id="IPR056169">
    <property type="entry name" value="HB_ELP1"/>
</dbReference>
<evidence type="ECO:0000313" key="13">
    <source>
        <dbReference type="RefSeq" id="XP_015518565.2"/>
    </source>
</evidence>
<feature type="compositionally biased region" description="Low complexity" evidence="6">
    <location>
        <begin position="1188"/>
        <end position="1205"/>
    </location>
</feature>
<evidence type="ECO:0000259" key="7">
    <source>
        <dbReference type="Pfam" id="PF04762"/>
    </source>
</evidence>
<comment type="similarity">
    <text evidence="2 5">Belongs to the ELP1/IKA1 family.</text>
</comment>
<dbReference type="OrthoDB" id="40048at2759"/>
<feature type="domain" description="ELP1 alpha-solenoid" evidence="10">
    <location>
        <begin position="705"/>
        <end position="792"/>
    </location>
</feature>
<evidence type="ECO:0000256" key="1">
    <source>
        <dbReference type="ARBA" id="ARBA00005043"/>
    </source>
</evidence>
<dbReference type="GO" id="GO:0000049">
    <property type="term" value="F:tRNA binding"/>
    <property type="evidence" value="ECO:0007669"/>
    <property type="project" value="TreeGrafter"/>
</dbReference>
<dbReference type="PANTHER" id="PTHR12747:SF0">
    <property type="entry name" value="ELONGATOR COMPLEX PROTEIN 1"/>
    <property type="match status" value="1"/>
</dbReference>
<dbReference type="PANTHER" id="PTHR12747">
    <property type="entry name" value="ELONGATOR COMPLEX PROTEIN 1"/>
    <property type="match status" value="1"/>
</dbReference>
<feature type="region of interest" description="Disordered" evidence="6">
    <location>
        <begin position="1299"/>
        <end position="1323"/>
    </location>
</feature>
<feature type="region of interest" description="Disordered" evidence="6">
    <location>
        <begin position="1188"/>
        <end position="1218"/>
    </location>
</feature>
<accession>A0A6J0BVU1</accession>
<dbReference type="KEGG" id="nlo:107223404"/>
<keyword evidence="4" id="KW-0819">tRNA processing</keyword>
<dbReference type="InterPro" id="IPR056165">
    <property type="entry name" value="Beta-prop_ELP1_2nd"/>
</dbReference>
<dbReference type="UniPathway" id="UPA00988"/>
<feature type="domain" description="ELP1 three-helical bundle" evidence="11">
    <location>
        <begin position="1111"/>
        <end position="1287"/>
    </location>
</feature>
<dbReference type="InterPro" id="IPR056167">
    <property type="entry name" value="A-sol_ELP1"/>
</dbReference>